<dbReference type="AlphaFoldDB" id="A0A917B4E0"/>
<protein>
    <recommendedName>
        <fullName evidence="1">Insertion element IS402-like domain-containing protein</fullName>
    </recommendedName>
</protein>
<keyword evidence="3" id="KW-1185">Reference proteome</keyword>
<reference evidence="2 3" key="1">
    <citation type="journal article" date="2014" name="Int. J. Syst. Evol. Microbiol.">
        <title>Complete genome sequence of Corynebacterium casei LMG S-19264T (=DSM 44701T), isolated from a smear-ripened cheese.</title>
        <authorList>
            <consortium name="US DOE Joint Genome Institute (JGI-PGF)"/>
            <person name="Walter F."/>
            <person name="Albersmeier A."/>
            <person name="Kalinowski J."/>
            <person name="Ruckert C."/>
        </authorList>
    </citation>
    <scope>NUCLEOTIDE SEQUENCE [LARGE SCALE GENOMIC DNA]</scope>
    <source>
        <strain evidence="2 3">CGMCC 1.12976</strain>
    </source>
</reference>
<evidence type="ECO:0000313" key="3">
    <source>
        <dbReference type="Proteomes" id="UP000598775"/>
    </source>
</evidence>
<comment type="caution">
    <text evidence="2">The sequence shown here is derived from an EMBL/GenBank/DDBJ whole genome shotgun (WGS) entry which is preliminary data.</text>
</comment>
<dbReference type="PANTHER" id="PTHR46637:SF1">
    <property type="entry name" value="BLL5188 PROTEIN"/>
    <property type="match status" value="1"/>
</dbReference>
<dbReference type="InterPro" id="IPR025161">
    <property type="entry name" value="IS402-like_dom"/>
</dbReference>
<dbReference type="EMBL" id="BMGP01000002">
    <property type="protein sequence ID" value="GGF23004.1"/>
    <property type="molecule type" value="Genomic_DNA"/>
</dbReference>
<evidence type="ECO:0000313" key="2">
    <source>
        <dbReference type="EMBL" id="GGF23004.1"/>
    </source>
</evidence>
<gene>
    <name evidence="2" type="ORF">GCM10011399_15740</name>
</gene>
<dbReference type="InterPro" id="IPR052909">
    <property type="entry name" value="Transposase_6_like"/>
</dbReference>
<dbReference type="Pfam" id="PF13340">
    <property type="entry name" value="DUF4096"/>
    <property type="match status" value="1"/>
</dbReference>
<feature type="domain" description="Insertion element IS402-like" evidence="1">
    <location>
        <begin position="41"/>
        <end position="113"/>
    </location>
</feature>
<sequence length="165" mass="18829">MAPPRIPRRTIRRRFEATRACLTNGWVFGWDAVEMSRFQVLSDAQWSLIEEMLPRPTGRKGRPFADARLMVEGIVYRYRCGIAWRDLPVVFGPWQTVWTWHYRMASEGTWDLVLAKLTEVADAAGLIDWSLSVDSTIARAHQHATNVTRLTGGFIELHESGSRAA</sequence>
<accession>A0A917B4E0</accession>
<dbReference type="Proteomes" id="UP000598775">
    <property type="component" value="Unassembled WGS sequence"/>
</dbReference>
<proteinExistence type="predicted"/>
<name>A0A917B4E0_9MICO</name>
<organism evidence="2 3">
    <name type="scientific">Subtercola lobariae</name>
    <dbReference type="NCBI Taxonomy" id="1588641"/>
    <lineage>
        <taxon>Bacteria</taxon>
        <taxon>Bacillati</taxon>
        <taxon>Actinomycetota</taxon>
        <taxon>Actinomycetes</taxon>
        <taxon>Micrococcales</taxon>
        <taxon>Microbacteriaceae</taxon>
        <taxon>Subtercola</taxon>
    </lineage>
</organism>
<evidence type="ECO:0000259" key="1">
    <source>
        <dbReference type="Pfam" id="PF13340"/>
    </source>
</evidence>
<dbReference type="PANTHER" id="PTHR46637">
    <property type="entry name" value="TIS1421-TRANSPOSASE PROTEIN A"/>
    <property type="match status" value="1"/>
</dbReference>